<evidence type="ECO:0000256" key="8">
    <source>
        <dbReference type="HAMAP-Rule" id="MF_00972"/>
    </source>
</evidence>
<reference evidence="10 11" key="1">
    <citation type="journal article" date="2009" name="Stand. Genomic Sci.">
        <title>Complete genome sequence of Acidimicrobium ferrooxidans type strain (ICP).</title>
        <authorList>
            <person name="Clum A."/>
            <person name="Nolan M."/>
            <person name="Lang E."/>
            <person name="Glavina Del Rio T."/>
            <person name="Tice H."/>
            <person name="Copeland A."/>
            <person name="Cheng J.F."/>
            <person name="Lucas S."/>
            <person name="Chen F."/>
            <person name="Bruce D."/>
            <person name="Goodwin L."/>
            <person name="Pitluck S."/>
            <person name="Ivanova N."/>
            <person name="Mavrommatis K."/>
            <person name="Mikhailova N."/>
            <person name="Pati A."/>
            <person name="Chen A."/>
            <person name="Palaniappan K."/>
            <person name="Goker M."/>
            <person name="Spring S."/>
            <person name="Land M."/>
            <person name="Hauser L."/>
            <person name="Chang Y.J."/>
            <person name="Jeffries C.C."/>
            <person name="Chain P."/>
            <person name="Bristow J."/>
            <person name="Eisen J.A."/>
            <person name="Markowitz V."/>
            <person name="Hugenholtz P."/>
            <person name="Kyrpides N.C."/>
            <person name="Klenk H.P."/>
            <person name="Lapidus A."/>
        </authorList>
    </citation>
    <scope>NUCLEOTIDE SEQUENCE [LARGE SCALE GENOMIC DNA]</scope>
    <source>
        <strain evidence="11">DSM 10331 / JCM 15462 / NBRC 103882 / ICP</strain>
    </source>
</reference>
<evidence type="ECO:0000256" key="3">
    <source>
        <dbReference type="ARBA" id="ARBA00022694"/>
    </source>
</evidence>
<evidence type="ECO:0000256" key="4">
    <source>
        <dbReference type="ARBA" id="ARBA00022723"/>
    </source>
</evidence>
<dbReference type="CDD" id="cd01285">
    <property type="entry name" value="nucleoside_deaminase"/>
    <property type="match status" value="1"/>
</dbReference>
<evidence type="ECO:0000313" key="10">
    <source>
        <dbReference type="EMBL" id="ACU54919.1"/>
    </source>
</evidence>
<evidence type="ECO:0000256" key="6">
    <source>
        <dbReference type="ARBA" id="ARBA00022833"/>
    </source>
</evidence>
<gene>
    <name evidence="8" type="primary">tadA</name>
    <name evidence="10" type="ordered locus">Afer_2018</name>
</gene>
<keyword evidence="6 8" id="KW-0862">Zinc</keyword>
<dbReference type="InterPro" id="IPR016192">
    <property type="entry name" value="APOBEC/CMP_deaminase_Zn-bd"/>
</dbReference>
<dbReference type="eggNOG" id="COG0590">
    <property type="taxonomic scope" value="Bacteria"/>
</dbReference>
<comment type="similarity">
    <text evidence="1">Belongs to the cytidine and deoxycytidylate deaminase family. ADAT2 subfamily.</text>
</comment>
<dbReference type="GO" id="GO:0002100">
    <property type="term" value="P:tRNA wobble adenosine to inosine editing"/>
    <property type="evidence" value="ECO:0007669"/>
    <property type="project" value="UniProtKB-UniRule"/>
</dbReference>
<dbReference type="InterPro" id="IPR028883">
    <property type="entry name" value="tRNA_aden_deaminase"/>
</dbReference>
<dbReference type="GO" id="GO:0052717">
    <property type="term" value="F:tRNA-specific adenosine-34 deaminase activity"/>
    <property type="evidence" value="ECO:0007669"/>
    <property type="project" value="UniProtKB-UniRule"/>
</dbReference>
<evidence type="ECO:0000256" key="1">
    <source>
        <dbReference type="ARBA" id="ARBA00010669"/>
    </source>
</evidence>
<dbReference type="PROSITE" id="PS00903">
    <property type="entry name" value="CYT_DCMP_DEAMINASES_1"/>
    <property type="match status" value="1"/>
</dbReference>
<evidence type="ECO:0000256" key="5">
    <source>
        <dbReference type="ARBA" id="ARBA00022801"/>
    </source>
</evidence>
<comment type="catalytic activity">
    <reaction evidence="7 8">
        <text>adenosine(34) in tRNA + H2O + H(+) = inosine(34) in tRNA + NH4(+)</text>
        <dbReference type="Rhea" id="RHEA:43168"/>
        <dbReference type="Rhea" id="RHEA-COMP:10373"/>
        <dbReference type="Rhea" id="RHEA-COMP:10374"/>
        <dbReference type="ChEBI" id="CHEBI:15377"/>
        <dbReference type="ChEBI" id="CHEBI:15378"/>
        <dbReference type="ChEBI" id="CHEBI:28938"/>
        <dbReference type="ChEBI" id="CHEBI:74411"/>
        <dbReference type="ChEBI" id="CHEBI:82852"/>
        <dbReference type="EC" id="3.5.4.33"/>
    </reaction>
</comment>
<feature type="active site" description="Proton donor" evidence="8">
    <location>
        <position position="57"/>
    </location>
</feature>
<keyword evidence="5 8" id="KW-0378">Hydrolase</keyword>
<proteinExistence type="inferred from homology"/>
<comment type="subunit">
    <text evidence="2 8">Homodimer.</text>
</comment>
<dbReference type="GO" id="GO:0008270">
    <property type="term" value="F:zinc ion binding"/>
    <property type="evidence" value="ECO:0007669"/>
    <property type="project" value="UniProtKB-UniRule"/>
</dbReference>
<protein>
    <recommendedName>
        <fullName evidence="8">tRNA-specific adenosine deaminase</fullName>
        <ecNumber evidence="8">3.5.4.33</ecNumber>
    </recommendedName>
</protein>
<evidence type="ECO:0000256" key="2">
    <source>
        <dbReference type="ARBA" id="ARBA00011738"/>
    </source>
</evidence>
<comment type="function">
    <text evidence="8">Catalyzes the deamination of adenosine to inosine at the wobble position 34 of tRNA(Arg2).</text>
</comment>
<dbReference type="Gene3D" id="3.40.140.10">
    <property type="entry name" value="Cytidine Deaminase, domain 2"/>
    <property type="match status" value="1"/>
</dbReference>
<accession>C7M2D0</accession>
<dbReference type="KEGG" id="afo:Afer_2018"/>
<dbReference type="EC" id="3.5.4.33" evidence="8"/>
<dbReference type="InterPro" id="IPR002125">
    <property type="entry name" value="CMP_dCMP_dom"/>
</dbReference>
<evidence type="ECO:0000259" key="9">
    <source>
        <dbReference type="PROSITE" id="PS51747"/>
    </source>
</evidence>
<keyword evidence="11" id="KW-1185">Reference proteome</keyword>
<dbReference type="STRING" id="525909.Afer_2018"/>
<feature type="binding site" evidence="8">
    <location>
        <position position="88"/>
    </location>
    <ligand>
        <name>Zn(2+)</name>
        <dbReference type="ChEBI" id="CHEBI:29105"/>
        <note>catalytic</note>
    </ligand>
</feature>
<dbReference type="AlphaFoldDB" id="C7M2D0"/>
<dbReference type="OrthoDB" id="9802676at2"/>
<dbReference type="HOGENOM" id="CLU_025810_3_0_11"/>
<comment type="cofactor">
    <cofactor evidence="8">
        <name>Zn(2+)</name>
        <dbReference type="ChEBI" id="CHEBI:29105"/>
    </cofactor>
    <text evidence="8">Binds 1 zinc ion per subunit.</text>
</comment>
<dbReference type="HAMAP" id="MF_00972">
    <property type="entry name" value="tRNA_aden_deaminase"/>
    <property type="match status" value="1"/>
</dbReference>
<feature type="binding site" evidence="8">
    <location>
        <position position="85"/>
    </location>
    <ligand>
        <name>Zn(2+)</name>
        <dbReference type="ChEBI" id="CHEBI:29105"/>
        <note>catalytic</note>
    </ligand>
</feature>
<feature type="domain" description="CMP/dCMP-type deaminase" evidence="9">
    <location>
        <begin position="4"/>
        <end position="123"/>
    </location>
</feature>
<dbReference type="Pfam" id="PF00383">
    <property type="entry name" value="dCMP_cyt_deam_1"/>
    <property type="match status" value="1"/>
</dbReference>
<dbReference type="PANTHER" id="PTHR11079">
    <property type="entry name" value="CYTOSINE DEAMINASE FAMILY MEMBER"/>
    <property type="match status" value="1"/>
</dbReference>
<keyword evidence="3 8" id="KW-0819">tRNA processing</keyword>
<sequence>MLSADDRRWLDVAFGLAEDAARTAEVPVGAVVVRSGRVLGARHNETIERRSSLAHAELLALSDALADAGDGYVLGADVYVTLEPCAMCAGALVLARARRVVFAAWDPKAGACGSLMNIAADPRLNHELEIVGGVDAERAALLLRRFFSERRPGVVP</sequence>
<dbReference type="Proteomes" id="UP000000771">
    <property type="component" value="Chromosome"/>
</dbReference>
<dbReference type="PROSITE" id="PS51747">
    <property type="entry name" value="CYT_DCMP_DEAMINASES_2"/>
    <property type="match status" value="1"/>
</dbReference>
<dbReference type="RefSeq" id="WP_015799395.1">
    <property type="nucleotide sequence ID" value="NC_013124.1"/>
</dbReference>
<evidence type="ECO:0000256" key="7">
    <source>
        <dbReference type="ARBA" id="ARBA00048045"/>
    </source>
</evidence>
<keyword evidence="4 8" id="KW-0479">Metal-binding</keyword>
<name>C7M2D0_ACIFD</name>
<organism evidence="10 11">
    <name type="scientific">Acidimicrobium ferrooxidans (strain DSM 10331 / JCM 15462 / NBRC 103882 / ICP)</name>
    <dbReference type="NCBI Taxonomy" id="525909"/>
    <lineage>
        <taxon>Bacteria</taxon>
        <taxon>Bacillati</taxon>
        <taxon>Actinomycetota</taxon>
        <taxon>Acidimicrobiia</taxon>
        <taxon>Acidimicrobiales</taxon>
        <taxon>Acidimicrobiaceae</taxon>
        <taxon>Acidimicrobium</taxon>
    </lineage>
</organism>
<dbReference type="PANTHER" id="PTHR11079:SF202">
    <property type="entry name" value="TRNA-SPECIFIC ADENOSINE DEAMINASE"/>
    <property type="match status" value="1"/>
</dbReference>
<evidence type="ECO:0000313" key="11">
    <source>
        <dbReference type="Proteomes" id="UP000000771"/>
    </source>
</evidence>
<dbReference type="SUPFAM" id="SSF53927">
    <property type="entry name" value="Cytidine deaminase-like"/>
    <property type="match status" value="1"/>
</dbReference>
<dbReference type="EMBL" id="CP001631">
    <property type="protein sequence ID" value="ACU54919.1"/>
    <property type="molecule type" value="Genomic_DNA"/>
</dbReference>
<feature type="binding site" evidence="8">
    <location>
        <position position="55"/>
    </location>
    <ligand>
        <name>Zn(2+)</name>
        <dbReference type="ChEBI" id="CHEBI:29105"/>
        <note>catalytic</note>
    </ligand>
</feature>
<dbReference type="InterPro" id="IPR016193">
    <property type="entry name" value="Cytidine_deaminase-like"/>
</dbReference>